<reference evidence="1 2" key="1">
    <citation type="journal article" date="2012" name="PLoS Pathog.">
        <title>Diverse lifestyles and strategies of plant pathogenesis encoded in the genomes of eighteen Dothideomycetes fungi.</title>
        <authorList>
            <person name="Ohm R.A."/>
            <person name="Feau N."/>
            <person name="Henrissat B."/>
            <person name="Schoch C.L."/>
            <person name="Horwitz B.A."/>
            <person name="Barry K.W."/>
            <person name="Condon B.J."/>
            <person name="Copeland A.C."/>
            <person name="Dhillon B."/>
            <person name="Glaser F."/>
            <person name="Hesse C.N."/>
            <person name="Kosti I."/>
            <person name="LaButti K."/>
            <person name="Lindquist E.A."/>
            <person name="Lucas S."/>
            <person name="Salamov A.A."/>
            <person name="Bradshaw R.E."/>
            <person name="Ciuffetti L."/>
            <person name="Hamelin R.C."/>
            <person name="Kema G.H.J."/>
            <person name="Lawrence C."/>
            <person name="Scott J.A."/>
            <person name="Spatafora J.W."/>
            <person name="Turgeon B.G."/>
            <person name="de Wit P.J.G.M."/>
            <person name="Zhong S."/>
            <person name="Goodwin S.B."/>
            <person name="Grigoriev I.V."/>
        </authorList>
    </citation>
    <scope>NUCLEOTIDE SEQUENCE [LARGE SCALE GENOMIC DNA]</scope>
    <source>
        <strain evidence="1 2">UAMH 10762</strain>
    </source>
</reference>
<sequence>MASVKRVVLLRLARVVGCRRDPKMIRLIYLHHAVVSSVEWNMSCRDVVAMSCCIRS</sequence>
<evidence type="ECO:0000313" key="1">
    <source>
        <dbReference type="EMBL" id="EMC95898.1"/>
    </source>
</evidence>
<gene>
    <name evidence="1" type="ORF">BAUCODRAFT_507851</name>
</gene>
<protein>
    <submittedName>
        <fullName evidence="1">Uncharacterized protein</fullName>
    </submittedName>
</protein>
<evidence type="ECO:0000313" key="2">
    <source>
        <dbReference type="Proteomes" id="UP000011761"/>
    </source>
</evidence>
<dbReference type="HOGENOM" id="CLU_3013849_0_0_1"/>
<keyword evidence="2" id="KW-1185">Reference proteome</keyword>
<dbReference type="GeneID" id="19115011"/>
<accession>M2MWH4</accession>
<dbReference type="EMBL" id="KB445556">
    <property type="protein sequence ID" value="EMC95898.1"/>
    <property type="molecule type" value="Genomic_DNA"/>
</dbReference>
<organism evidence="1 2">
    <name type="scientific">Baudoinia panamericana (strain UAMH 10762)</name>
    <name type="common">Angels' share fungus</name>
    <name type="synonym">Baudoinia compniacensis (strain UAMH 10762)</name>
    <dbReference type="NCBI Taxonomy" id="717646"/>
    <lineage>
        <taxon>Eukaryota</taxon>
        <taxon>Fungi</taxon>
        <taxon>Dikarya</taxon>
        <taxon>Ascomycota</taxon>
        <taxon>Pezizomycotina</taxon>
        <taxon>Dothideomycetes</taxon>
        <taxon>Dothideomycetidae</taxon>
        <taxon>Mycosphaerellales</taxon>
        <taxon>Teratosphaeriaceae</taxon>
        <taxon>Baudoinia</taxon>
    </lineage>
</organism>
<proteinExistence type="predicted"/>
<dbReference type="KEGG" id="bcom:BAUCODRAFT_507851"/>
<name>M2MWH4_BAUPA</name>
<dbReference type="Proteomes" id="UP000011761">
    <property type="component" value="Unassembled WGS sequence"/>
</dbReference>
<dbReference type="RefSeq" id="XP_007677218.1">
    <property type="nucleotide sequence ID" value="XM_007679028.1"/>
</dbReference>
<dbReference type="AlphaFoldDB" id="M2MWH4"/>